<gene>
    <name evidence="2" type="ORF">HWI92_24875</name>
</gene>
<feature type="region of interest" description="Disordered" evidence="1">
    <location>
        <begin position="51"/>
        <end position="78"/>
    </location>
</feature>
<evidence type="ECO:0000256" key="1">
    <source>
        <dbReference type="SAM" id="MobiDB-lite"/>
    </source>
</evidence>
<accession>A0ABX7IDA6</accession>
<sequence length="78" mass="8929">MDNKDDARKNPGIPEGKADPRPLEERLQDYVNEKETDENLEKLGKALAAEWTEQSTEDAPTDLSFSKLDPKSRKSRRQ</sequence>
<proteinExistence type="predicted"/>
<organism evidence="2 3">
    <name type="scientific">Dyadobacter sandarakinus</name>
    <dbReference type="NCBI Taxonomy" id="2747268"/>
    <lineage>
        <taxon>Bacteria</taxon>
        <taxon>Pseudomonadati</taxon>
        <taxon>Bacteroidota</taxon>
        <taxon>Cytophagia</taxon>
        <taxon>Cytophagales</taxon>
        <taxon>Spirosomataceae</taxon>
        <taxon>Dyadobacter</taxon>
    </lineage>
</organism>
<feature type="region of interest" description="Disordered" evidence="1">
    <location>
        <begin position="1"/>
        <end position="24"/>
    </location>
</feature>
<dbReference type="EMBL" id="CP056775">
    <property type="protein sequence ID" value="QRR03914.1"/>
    <property type="molecule type" value="Genomic_DNA"/>
</dbReference>
<dbReference type="Proteomes" id="UP000612680">
    <property type="component" value="Chromosome"/>
</dbReference>
<reference evidence="2 3" key="1">
    <citation type="submission" date="2020-06" db="EMBL/GenBank/DDBJ databases">
        <title>Dyadobacter sandarakinus sp. nov., isolated from the soil of the Arctic Yellow River Station.</title>
        <authorList>
            <person name="Zhang Y."/>
            <person name="Peng F."/>
        </authorList>
    </citation>
    <scope>NUCLEOTIDE SEQUENCE [LARGE SCALE GENOMIC DNA]</scope>
    <source>
        <strain evidence="2 3">Q3-56</strain>
    </source>
</reference>
<protein>
    <submittedName>
        <fullName evidence="2">Uncharacterized protein</fullName>
    </submittedName>
</protein>
<dbReference type="RefSeq" id="WP_204660105.1">
    <property type="nucleotide sequence ID" value="NZ_CP056775.1"/>
</dbReference>
<name>A0ABX7IDA6_9BACT</name>
<evidence type="ECO:0000313" key="3">
    <source>
        <dbReference type="Proteomes" id="UP000612680"/>
    </source>
</evidence>
<keyword evidence="3" id="KW-1185">Reference proteome</keyword>
<evidence type="ECO:0000313" key="2">
    <source>
        <dbReference type="EMBL" id="QRR03914.1"/>
    </source>
</evidence>